<dbReference type="Proteomes" id="UP001203136">
    <property type="component" value="Unassembled WGS sequence"/>
</dbReference>
<dbReference type="InterPro" id="IPR018597">
    <property type="entry name" value="Phage_Tuc2009_YjcQ"/>
</dbReference>
<evidence type="ECO:0000313" key="3">
    <source>
        <dbReference type="Proteomes" id="UP001203136"/>
    </source>
</evidence>
<gene>
    <name evidence="1" type="ORF">K5I21_04830</name>
    <name evidence="2" type="ORF">K5I21_22930</name>
</gene>
<dbReference type="AlphaFoldDB" id="A0AAW5F9Q6"/>
<dbReference type="EMBL" id="JAINVB010000001">
    <property type="protein sequence ID" value="MCK0085202.1"/>
    <property type="molecule type" value="Genomic_DNA"/>
</dbReference>
<accession>A0AAW5F9Q6</accession>
<dbReference type="EMBL" id="JAINVB010000001">
    <property type="protein sequence ID" value="MCK0088661.1"/>
    <property type="molecule type" value="Genomic_DNA"/>
</dbReference>
<reference evidence="2" key="1">
    <citation type="journal article" date="2022" name="Cell Host Microbe">
        <title>Colonization of the live biotherapeutic product VE303 and modulation of the microbiota and metabolites in healthy volunteers.</title>
        <authorList>
            <person name="Dsouza M."/>
            <person name="Menon R."/>
            <person name="Crossette E."/>
            <person name="Bhattarai S.K."/>
            <person name="Schneider J."/>
            <person name="Kim Y.G."/>
            <person name="Reddy S."/>
            <person name="Caballero S."/>
            <person name="Felix C."/>
            <person name="Cornacchione L."/>
            <person name="Hendrickson J."/>
            <person name="Watson A.R."/>
            <person name="Minot S.S."/>
            <person name="Greenfield N."/>
            <person name="Schopf L."/>
            <person name="Szabady R."/>
            <person name="Patarroyo J."/>
            <person name="Smith W."/>
            <person name="Harrison P."/>
            <person name="Kuijper E.J."/>
            <person name="Kelly C.P."/>
            <person name="Olle B."/>
            <person name="Bobilev D."/>
            <person name="Silber J.L."/>
            <person name="Bucci V."/>
            <person name="Roberts B."/>
            <person name="Faith J."/>
            <person name="Norman J.M."/>
        </authorList>
    </citation>
    <scope>NUCLEOTIDE SEQUENCE</scope>
    <source>
        <strain evidence="2">VE303-04</strain>
    </source>
</reference>
<evidence type="ECO:0000313" key="1">
    <source>
        <dbReference type="EMBL" id="MCK0085202.1"/>
    </source>
</evidence>
<name>A0AAW5F9Q6_CLOSY</name>
<protein>
    <submittedName>
        <fullName evidence="2">YjcQ family protein</fullName>
    </submittedName>
</protein>
<dbReference type="RefSeq" id="WP_024739735.1">
    <property type="nucleotide sequence ID" value="NZ_JAINVB010000001.1"/>
</dbReference>
<dbReference type="Pfam" id="PF09639">
    <property type="entry name" value="YjcQ"/>
    <property type="match status" value="1"/>
</dbReference>
<comment type="caution">
    <text evidence="2">The sequence shown here is derived from an EMBL/GenBank/DDBJ whole genome shotgun (WGS) entry which is preliminary data.</text>
</comment>
<sequence length="83" mass="9284">MFKSTKEFDSAMKDILVQIRDGIAVNSLSSSIDEGDFNAALAECVDRRYLSGLSYQRTMDGKPHFSLTDVRVTYSGLTFIESH</sequence>
<organism evidence="2 3">
    <name type="scientific">Clostridium symbiosum</name>
    <name type="common">Bacteroides symbiosus</name>
    <dbReference type="NCBI Taxonomy" id="1512"/>
    <lineage>
        <taxon>Bacteria</taxon>
        <taxon>Bacillati</taxon>
        <taxon>Bacillota</taxon>
        <taxon>Clostridia</taxon>
        <taxon>Lachnospirales</taxon>
        <taxon>Lachnospiraceae</taxon>
        <taxon>Otoolea</taxon>
    </lineage>
</organism>
<evidence type="ECO:0000313" key="2">
    <source>
        <dbReference type="EMBL" id="MCK0088661.1"/>
    </source>
</evidence>
<proteinExistence type="predicted"/>